<dbReference type="EMBL" id="WMLB01000033">
    <property type="protein sequence ID" value="MTH69648.1"/>
    <property type="molecule type" value="Genomic_DNA"/>
</dbReference>
<protein>
    <submittedName>
        <fullName evidence="6">Alpha/beta fold hydrolase</fullName>
    </submittedName>
</protein>
<reference evidence="6 7" key="1">
    <citation type="submission" date="2019-11" db="EMBL/GenBank/DDBJ databases">
        <title>Agromyces kandeliae sp. nov., isolated from mangrove soil.</title>
        <authorList>
            <person name="Wang R."/>
        </authorList>
    </citation>
    <scope>NUCLEOTIDE SEQUENCE [LARGE SCALE GENOMIC DNA]</scope>
    <source>
        <strain evidence="6 7">JCM 11433</strain>
    </source>
</reference>
<dbReference type="PANTHER" id="PTHR43248:SF29">
    <property type="entry name" value="TRIPEPTIDYL AMINOPEPTIDASE"/>
    <property type="match status" value="1"/>
</dbReference>
<evidence type="ECO:0000256" key="4">
    <source>
        <dbReference type="SAM" id="SignalP"/>
    </source>
</evidence>
<evidence type="ECO:0000313" key="7">
    <source>
        <dbReference type="Proteomes" id="UP000433071"/>
    </source>
</evidence>
<dbReference type="PANTHER" id="PTHR43248">
    <property type="entry name" value="2-SUCCINYL-6-HYDROXY-2,4-CYCLOHEXADIENE-1-CARBOXYLATE SYNTHASE"/>
    <property type="match status" value="1"/>
</dbReference>
<gene>
    <name evidence="6" type="ORF">GJ743_14855</name>
</gene>
<dbReference type="InterPro" id="IPR013595">
    <property type="entry name" value="Pept_S33_TAP-like_C"/>
</dbReference>
<name>A0A6I3MA64_9MICO</name>
<feature type="domain" description="Peptidase S33 tripeptidyl aminopeptidase-like C-terminal" evidence="5">
    <location>
        <begin position="408"/>
        <end position="509"/>
    </location>
</feature>
<dbReference type="GO" id="GO:0016787">
    <property type="term" value="F:hydrolase activity"/>
    <property type="evidence" value="ECO:0007669"/>
    <property type="project" value="UniProtKB-KW"/>
</dbReference>
<keyword evidence="7" id="KW-1185">Reference proteome</keyword>
<dbReference type="Proteomes" id="UP000433071">
    <property type="component" value="Unassembled WGS sequence"/>
</dbReference>
<organism evidence="6 7">
    <name type="scientific">Agromyces bracchium</name>
    <dbReference type="NCBI Taxonomy" id="88376"/>
    <lineage>
        <taxon>Bacteria</taxon>
        <taxon>Bacillati</taxon>
        <taxon>Actinomycetota</taxon>
        <taxon>Actinomycetes</taxon>
        <taxon>Micrococcales</taxon>
        <taxon>Microbacteriaceae</taxon>
        <taxon>Agromyces</taxon>
    </lineage>
</organism>
<keyword evidence="3 6" id="KW-0378">Hydrolase</keyword>
<evidence type="ECO:0000256" key="2">
    <source>
        <dbReference type="ARBA" id="ARBA00022729"/>
    </source>
</evidence>
<accession>A0A6I3MA64</accession>
<dbReference type="PROSITE" id="PS51257">
    <property type="entry name" value="PROKAR_LIPOPROTEIN"/>
    <property type="match status" value="1"/>
</dbReference>
<dbReference type="AlphaFoldDB" id="A0A6I3MA64"/>
<dbReference type="Pfam" id="PF08386">
    <property type="entry name" value="Abhydrolase_4"/>
    <property type="match status" value="1"/>
</dbReference>
<dbReference type="RefSeq" id="WP_328289230.1">
    <property type="nucleotide sequence ID" value="NZ_BAAAIB010000002.1"/>
</dbReference>
<comment type="similarity">
    <text evidence="1">Belongs to the peptidase S33 family.</text>
</comment>
<feature type="chain" id="PRO_5026305855" evidence="4">
    <location>
        <begin position="23"/>
        <end position="509"/>
    </location>
</feature>
<comment type="caution">
    <text evidence="6">The sequence shown here is derived from an EMBL/GenBank/DDBJ whole genome shotgun (WGS) entry which is preliminary data.</text>
</comment>
<sequence length="509" mass="53834">MTARRRLIAAASAVVASVLVLAGCSVPSFLGGGTDRSEPTGETVATELEPFYSQVLEWERCDDKLCATATAPLDWSDPAAGEIELALVRRPTSGDKIGSLLVNPGGPGGSGYEFIADSIDYATGPRLQQRFDIVGFDPRGVGRSSAVTCYDAAQMDEFLYGIVPAERGSDEWIAEVTAANQDFGQACADETGELLANVDTESAARDLDLLRAILGDEQLNYLGYSYGTFLGATYAGLYPEKTGRLVLDGAIDPTASNQEVNVAQSVGFEDALKAYLGDCLAGEDCPFSGSVDAAADEVSRLLASVGASPLRGTDGRMLGADALVTAIIYPLYSVESWPYLSDMFESVMFGEADTALLFADLYNGREQDGTYADNSTEAFRAINCLDYTYDDDPAKMRADAAALAEAAPIIGPYFGFGDIGCAQWPVVSEADRSAITAEGAAPIMVIGTTGDPATPYQWAEALAEQLDSGFLVSYDGEGHTAYRKSNACIDDTVEDFLIDGTVPASDPRC</sequence>
<evidence type="ECO:0000313" key="6">
    <source>
        <dbReference type="EMBL" id="MTH69648.1"/>
    </source>
</evidence>
<keyword evidence="2 4" id="KW-0732">Signal</keyword>
<feature type="signal peptide" evidence="4">
    <location>
        <begin position="1"/>
        <end position="22"/>
    </location>
</feature>
<dbReference type="SUPFAM" id="SSF53474">
    <property type="entry name" value="alpha/beta-Hydrolases"/>
    <property type="match status" value="1"/>
</dbReference>
<proteinExistence type="inferred from homology"/>
<dbReference type="InterPro" id="IPR029058">
    <property type="entry name" value="AB_hydrolase_fold"/>
</dbReference>
<evidence type="ECO:0000256" key="3">
    <source>
        <dbReference type="ARBA" id="ARBA00022801"/>
    </source>
</evidence>
<evidence type="ECO:0000256" key="1">
    <source>
        <dbReference type="ARBA" id="ARBA00010088"/>
    </source>
</evidence>
<dbReference type="InterPro" id="IPR051601">
    <property type="entry name" value="Serine_prot/Carboxylest_S33"/>
</dbReference>
<evidence type="ECO:0000259" key="5">
    <source>
        <dbReference type="Pfam" id="PF08386"/>
    </source>
</evidence>
<dbReference type="Gene3D" id="3.40.50.1820">
    <property type="entry name" value="alpha/beta hydrolase"/>
    <property type="match status" value="1"/>
</dbReference>